<feature type="transmembrane region" description="Helical" evidence="1">
    <location>
        <begin position="6"/>
        <end position="26"/>
    </location>
</feature>
<protein>
    <recommendedName>
        <fullName evidence="4">Rod shape-determining protein MreD</fullName>
    </recommendedName>
</protein>
<evidence type="ECO:0000313" key="3">
    <source>
        <dbReference type="Proteomes" id="UP000767291"/>
    </source>
</evidence>
<dbReference type="RefSeq" id="WP_209457034.1">
    <property type="nucleotide sequence ID" value="NZ_BAAACS010000004.1"/>
</dbReference>
<keyword evidence="1" id="KW-0812">Transmembrane</keyword>
<accession>A0ABS4ECF4</accession>
<evidence type="ECO:0008006" key="4">
    <source>
        <dbReference type="Google" id="ProtNLM"/>
    </source>
</evidence>
<sequence>MNKKIAFAGMLLAVNVILLFLINIIPNNTMFLMGLASLLVAVVVMEWGLKIGIAFYMGSALLGFLVMSNKVHWVVYVCTFAIYGIVKYLIEKDRPIYLEYVLKLVFANIAVFTLYFMLRAIVYIPMNIFIILAFQVIFLVYDYAYTVFINYYNQKLRKMIFRG</sequence>
<comment type="caution">
    <text evidence="2">The sequence shown here is derived from an EMBL/GenBank/DDBJ whole genome shotgun (WGS) entry which is preliminary data.</text>
</comment>
<keyword evidence="1" id="KW-0472">Membrane</keyword>
<evidence type="ECO:0000313" key="2">
    <source>
        <dbReference type="EMBL" id="MBP1855611.1"/>
    </source>
</evidence>
<gene>
    <name evidence="2" type="ORF">J2Z43_002009</name>
</gene>
<dbReference type="Proteomes" id="UP000767291">
    <property type="component" value="Unassembled WGS sequence"/>
</dbReference>
<feature type="transmembrane region" description="Helical" evidence="1">
    <location>
        <begin position="38"/>
        <end position="67"/>
    </location>
</feature>
<feature type="transmembrane region" description="Helical" evidence="1">
    <location>
        <begin position="128"/>
        <end position="152"/>
    </location>
</feature>
<dbReference type="EMBL" id="JAGGJX010000004">
    <property type="protein sequence ID" value="MBP1855611.1"/>
    <property type="molecule type" value="Genomic_DNA"/>
</dbReference>
<feature type="transmembrane region" description="Helical" evidence="1">
    <location>
        <begin position="73"/>
        <end position="90"/>
    </location>
</feature>
<keyword evidence="3" id="KW-1185">Reference proteome</keyword>
<name>A0ABS4ECF4_9FIRM</name>
<feature type="transmembrane region" description="Helical" evidence="1">
    <location>
        <begin position="102"/>
        <end position="122"/>
    </location>
</feature>
<organism evidence="2 3">
    <name type="scientific">Metaclostridioides mangenotii</name>
    <dbReference type="NCBI Taxonomy" id="1540"/>
    <lineage>
        <taxon>Bacteria</taxon>
        <taxon>Bacillati</taxon>
        <taxon>Bacillota</taxon>
        <taxon>Clostridia</taxon>
        <taxon>Peptostreptococcales</taxon>
        <taxon>Peptostreptococcaceae</taxon>
        <taxon>Metaclostridioides</taxon>
    </lineage>
</organism>
<proteinExistence type="predicted"/>
<reference evidence="2 3" key="1">
    <citation type="submission" date="2021-03" db="EMBL/GenBank/DDBJ databases">
        <title>Genomic Encyclopedia of Type Strains, Phase IV (KMG-IV): sequencing the most valuable type-strain genomes for metagenomic binning, comparative biology and taxonomic classification.</title>
        <authorList>
            <person name="Goeker M."/>
        </authorList>
    </citation>
    <scope>NUCLEOTIDE SEQUENCE [LARGE SCALE GENOMIC DNA]</scope>
    <source>
        <strain evidence="2 3">DSM 1289</strain>
    </source>
</reference>
<evidence type="ECO:0000256" key="1">
    <source>
        <dbReference type="SAM" id="Phobius"/>
    </source>
</evidence>
<keyword evidence="1" id="KW-1133">Transmembrane helix</keyword>